<dbReference type="AlphaFoldDB" id="J9E834"/>
<gene>
    <name evidence="1" type="ORF">WUBG_15971</name>
</gene>
<dbReference type="Proteomes" id="UP000004810">
    <property type="component" value="Unassembled WGS sequence"/>
</dbReference>
<dbReference type="EMBL" id="ADBV01014672">
    <property type="protein sequence ID" value="EJW73122.1"/>
    <property type="molecule type" value="Genomic_DNA"/>
</dbReference>
<accession>J9E834</accession>
<reference evidence="2" key="1">
    <citation type="submission" date="2012-08" db="EMBL/GenBank/DDBJ databases">
        <title>The Genome Sequence of Wuchereria bancrofti.</title>
        <authorList>
            <person name="Nutman T.B."/>
            <person name="Fink D.L."/>
            <person name="Russ C."/>
            <person name="Young S."/>
            <person name="Zeng Q."/>
            <person name="Koehrsen M."/>
            <person name="Alvarado L."/>
            <person name="Berlin A."/>
            <person name="Chapman S.B."/>
            <person name="Chen Z."/>
            <person name="Freedman E."/>
            <person name="Gellesch M."/>
            <person name="Goldberg J."/>
            <person name="Griggs A."/>
            <person name="Gujja S."/>
            <person name="Heilman E.R."/>
            <person name="Heiman D."/>
            <person name="Hepburn T."/>
            <person name="Howarth C."/>
            <person name="Jen D."/>
            <person name="Larson L."/>
            <person name="Lewis B."/>
            <person name="Mehta T."/>
            <person name="Park D."/>
            <person name="Pearson M."/>
            <person name="Roberts A."/>
            <person name="Saif S."/>
            <person name="Shea T."/>
            <person name="Shenoy N."/>
            <person name="Sisk P."/>
            <person name="Stolte C."/>
            <person name="Sykes S."/>
            <person name="Walk T."/>
            <person name="White J."/>
            <person name="Yandava C."/>
            <person name="Haas B."/>
            <person name="Henn M.R."/>
            <person name="Nusbaum C."/>
            <person name="Birren B."/>
        </authorList>
    </citation>
    <scope>NUCLEOTIDE SEQUENCE [LARGE SCALE GENOMIC DNA]</scope>
    <source>
        <strain evidence="2">NA</strain>
    </source>
</reference>
<sequence>AVVSDEIVVMDDRFDRFLQRGGTRGKRELYVRRDDRADSRKKKGLEWDG</sequence>
<organism evidence="1 2">
    <name type="scientific">Wuchereria bancrofti</name>
    <dbReference type="NCBI Taxonomy" id="6293"/>
    <lineage>
        <taxon>Eukaryota</taxon>
        <taxon>Metazoa</taxon>
        <taxon>Ecdysozoa</taxon>
        <taxon>Nematoda</taxon>
        <taxon>Chromadorea</taxon>
        <taxon>Rhabditida</taxon>
        <taxon>Spirurina</taxon>
        <taxon>Spiruromorpha</taxon>
        <taxon>Filarioidea</taxon>
        <taxon>Onchocercidae</taxon>
        <taxon>Wuchereria</taxon>
    </lineage>
</organism>
<feature type="non-terminal residue" evidence="1">
    <location>
        <position position="1"/>
    </location>
</feature>
<proteinExistence type="predicted"/>
<evidence type="ECO:0000313" key="1">
    <source>
        <dbReference type="EMBL" id="EJW73122.1"/>
    </source>
</evidence>
<name>J9E834_WUCBA</name>
<evidence type="ECO:0000313" key="2">
    <source>
        <dbReference type="Proteomes" id="UP000004810"/>
    </source>
</evidence>
<comment type="caution">
    <text evidence="1">The sequence shown here is derived from an EMBL/GenBank/DDBJ whole genome shotgun (WGS) entry which is preliminary data.</text>
</comment>
<protein>
    <submittedName>
        <fullName evidence="1">Uncharacterized protein</fullName>
    </submittedName>
</protein>